<evidence type="ECO:0000256" key="1">
    <source>
        <dbReference type="ARBA" id="ARBA00004141"/>
    </source>
</evidence>
<dbReference type="GO" id="GO:0016020">
    <property type="term" value="C:membrane"/>
    <property type="evidence" value="ECO:0007669"/>
    <property type="project" value="UniProtKB-SubCell"/>
</dbReference>
<comment type="caution">
    <text evidence="7">The sequence shown here is derived from an EMBL/GenBank/DDBJ whole genome shotgun (WGS) entry which is preliminary data.</text>
</comment>
<evidence type="ECO:0000256" key="5">
    <source>
        <dbReference type="SAM" id="Phobius"/>
    </source>
</evidence>
<feature type="domain" description="O-antigen ligase-related" evidence="6">
    <location>
        <begin position="45"/>
        <end position="198"/>
    </location>
</feature>
<organism evidence="7 8">
    <name type="scientific">Bacteroides faecalis</name>
    <dbReference type="NCBI Taxonomy" id="2447885"/>
    <lineage>
        <taxon>Bacteria</taxon>
        <taxon>Pseudomonadati</taxon>
        <taxon>Bacteroidota</taxon>
        <taxon>Bacteroidia</taxon>
        <taxon>Bacteroidales</taxon>
        <taxon>Bacteroidaceae</taxon>
        <taxon>Bacteroides</taxon>
    </lineage>
</organism>
<feature type="transmembrane region" description="Helical" evidence="5">
    <location>
        <begin position="7"/>
        <end position="29"/>
    </location>
</feature>
<evidence type="ECO:0000256" key="2">
    <source>
        <dbReference type="ARBA" id="ARBA00022692"/>
    </source>
</evidence>
<feature type="transmembrane region" description="Helical" evidence="5">
    <location>
        <begin position="86"/>
        <end position="105"/>
    </location>
</feature>
<dbReference type="AlphaFoldDB" id="A0A401LTJ1"/>
<keyword evidence="3 5" id="KW-1133">Transmembrane helix</keyword>
<reference evidence="7 8" key="1">
    <citation type="submission" date="2018-10" db="EMBL/GenBank/DDBJ databases">
        <title>Draft Genome Sequence of Bacteroides sp. KCTC 15687.</title>
        <authorList>
            <person name="Yu S.Y."/>
            <person name="Kim J.S."/>
            <person name="Oh B.S."/>
            <person name="Park S.H."/>
            <person name="Kang S.W."/>
            <person name="Park J.E."/>
            <person name="Choi S.H."/>
            <person name="Han K.I."/>
            <person name="Lee K.C."/>
            <person name="Eom M.K."/>
            <person name="Suh M.K."/>
            <person name="Lee D.H."/>
            <person name="Yoon H."/>
            <person name="Kim B."/>
            <person name="Yang S.J."/>
            <person name="Lee J.S."/>
            <person name="Lee J.H."/>
        </authorList>
    </citation>
    <scope>NUCLEOTIDE SEQUENCE [LARGE SCALE GENOMIC DNA]</scope>
    <source>
        <strain evidence="7 8">KCTC 15687</strain>
    </source>
</reference>
<dbReference type="InterPro" id="IPR051533">
    <property type="entry name" value="WaaL-like"/>
</dbReference>
<comment type="subcellular location">
    <subcellularLocation>
        <location evidence="1">Membrane</location>
        <topology evidence="1">Multi-pass membrane protein</topology>
    </subcellularLocation>
</comment>
<evidence type="ECO:0000313" key="8">
    <source>
        <dbReference type="Proteomes" id="UP000288079"/>
    </source>
</evidence>
<keyword evidence="4 5" id="KW-0472">Membrane</keyword>
<evidence type="ECO:0000313" key="7">
    <source>
        <dbReference type="EMBL" id="GCB34727.1"/>
    </source>
</evidence>
<accession>A0A401LTJ1</accession>
<keyword evidence="8" id="KW-1185">Reference proteome</keyword>
<dbReference type="Pfam" id="PF04932">
    <property type="entry name" value="Wzy_C"/>
    <property type="match status" value="1"/>
</dbReference>
<dbReference type="PANTHER" id="PTHR37422:SF13">
    <property type="entry name" value="LIPOPOLYSACCHARIDE BIOSYNTHESIS PROTEIN PA4999-RELATED"/>
    <property type="match status" value="1"/>
</dbReference>
<feature type="transmembrane region" description="Helical" evidence="5">
    <location>
        <begin position="41"/>
        <end position="74"/>
    </location>
</feature>
<feature type="transmembrane region" description="Helical" evidence="5">
    <location>
        <begin position="220"/>
        <end position="253"/>
    </location>
</feature>
<dbReference type="Proteomes" id="UP000288079">
    <property type="component" value="Unassembled WGS sequence"/>
</dbReference>
<dbReference type="PANTHER" id="PTHR37422">
    <property type="entry name" value="TEICHURONIC ACID BIOSYNTHESIS PROTEIN TUAE"/>
    <property type="match status" value="1"/>
</dbReference>
<feature type="transmembrane region" description="Helical" evidence="5">
    <location>
        <begin position="188"/>
        <end position="208"/>
    </location>
</feature>
<evidence type="ECO:0000256" key="3">
    <source>
        <dbReference type="ARBA" id="ARBA00022989"/>
    </source>
</evidence>
<protein>
    <recommendedName>
        <fullName evidence="6">O-antigen ligase-related domain-containing protein</fullName>
    </recommendedName>
</protein>
<proteinExistence type="predicted"/>
<evidence type="ECO:0000256" key="4">
    <source>
        <dbReference type="ARBA" id="ARBA00023136"/>
    </source>
</evidence>
<sequence>MFVFHPLTIYGTTGYNMFFGFNFVIPTLFHLNEFFQKKNLGYFILIVIDLLLIIVYANRGALLPVFFFIVYKYFFDSKFTLSKVGLSILFCLSIVTFVFLGDLFLNSVALVLDDLGIQSRTLLMMLNGSVTDSTGRNDIWNECFNMIAEKPFWGWGMGGEYYRLAASAENVDVIDNSYHPHNSLIQHFVYFGVIGGLLVNLIFIYPFFKFKSISDKYRRNLVIIFAAVAIIPSFISASNMFIKPAVAIFLYLFYKEYRIKY</sequence>
<keyword evidence="2 5" id="KW-0812">Transmembrane</keyword>
<name>A0A401LTJ1_9BACE</name>
<dbReference type="InterPro" id="IPR007016">
    <property type="entry name" value="O-antigen_ligase-rel_domated"/>
</dbReference>
<dbReference type="EMBL" id="BHWB01000004">
    <property type="protein sequence ID" value="GCB34727.1"/>
    <property type="molecule type" value="Genomic_DNA"/>
</dbReference>
<evidence type="ECO:0000259" key="6">
    <source>
        <dbReference type="Pfam" id="PF04932"/>
    </source>
</evidence>
<gene>
    <name evidence="7" type="ORF">KGMB02408_16720</name>
</gene>